<sequence length="72" mass="8845">MEEAVLNKNYFGYVAGRIEVWTQDENYNIGEIRFLTLRKNKSWWRFHKKYNGQWVNKATFIRIAKTIRKEFV</sequence>
<protein>
    <submittedName>
        <fullName evidence="1">Uncharacterized protein</fullName>
    </submittedName>
</protein>
<evidence type="ECO:0000313" key="1">
    <source>
        <dbReference type="EMBL" id="OGY64132.1"/>
    </source>
</evidence>
<dbReference type="EMBL" id="MHJG01000009">
    <property type="protein sequence ID" value="OGY64132.1"/>
    <property type="molecule type" value="Genomic_DNA"/>
</dbReference>
<dbReference type="Proteomes" id="UP000177960">
    <property type="component" value="Unassembled WGS sequence"/>
</dbReference>
<organism evidence="1 2">
    <name type="scientific">Candidatus Harrisonbacteria bacterium RIFCSPHIGHO2_02_FULL_42_16</name>
    <dbReference type="NCBI Taxonomy" id="1798404"/>
    <lineage>
        <taxon>Bacteria</taxon>
        <taxon>Candidatus Harrisoniibacteriota</taxon>
    </lineage>
</organism>
<proteinExistence type="predicted"/>
<evidence type="ECO:0000313" key="2">
    <source>
        <dbReference type="Proteomes" id="UP000177960"/>
    </source>
</evidence>
<accession>A0A1G1ZHT6</accession>
<name>A0A1G1ZHT6_9BACT</name>
<reference evidence="1 2" key="1">
    <citation type="journal article" date="2016" name="Nat. Commun.">
        <title>Thousands of microbial genomes shed light on interconnected biogeochemical processes in an aquifer system.</title>
        <authorList>
            <person name="Anantharaman K."/>
            <person name="Brown C.T."/>
            <person name="Hug L.A."/>
            <person name="Sharon I."/>
            <person name="Castelle C.J."/>
            <person name="Probst A.J."/>
            <person name="Thomas B.C."/>
            <person name="Singh A."/>
            <person name="Wilkins M.J."/>
            <person name="Karaoz U."/>
            <person name="Brodie E.L."/>
            <person name="Williams K.H."/>
            <person name="Hubbard S.S."/>
            <person name="Banfield J.F."/>
        </authorList>
    </citation>
    <scope>NUCLEOTIDE SEQUENCE [LARGE SCALE GENOMIC DNA]</scope>
</reference>
<dbReference type="STRING" id="1798404.A3B92_01130"/>
<gene>
    <name evidence="1" type="ORF">A3B92_01130</name>
</gene>
<dbReference type="AlphaFoldDB" id="A0A1G1ZHT6"/>
<comment type="caution">
    <text evidence="1">The sequence shown here is derived from an EMBL/GenBank/DDBJ whole genome shotgun (WGS) entry which is preliminary data.</text>
</comment>